<dbReference type="Gene3D" id="1.20.1050.10">
    <property type="match status" value="1"/>
</dbReference>
<gene>
    <name evidence="4" type="ORF">WA026_005550</name>
</gene>
<dbReference type="InterPro" id="IPR036282">
    <property type="entry name" value="Glutathione-S-Trfase_C_sf"/>
</dbReference>
<dbReference type="PROSITE" id="PS50404">
    <property type="entry name" value="GST_NTER"/>
    <property type="match status" value="1"/>
</dbReference>
<dbReference type="EMBL" id="JARQZJ010000032">
    <property type="protein sequence ID" value="KAK9874737.1"/>
    <property type="molecule type" value="Genomic_DNA"/>
</dbReference>
<evidence type="ECO:0000259" key="3">
    <source>
        <dbReference type="PROSITE" id="PS50405"/>
    </source>
</evidence>
<evidence type="ECO:0000256" key="1">
    <source>
        <dbReference type="ARBA" id="ARBA00011738"/>
    </source>
</evidence>
<evidence type="ECO:0000313" key="4">
    <source>
        <dbReference type="EMBL" id="KAK9874737.1"/>
    </source>
</evidence>
<dbReference type="InterPro" id="IPR004045">
    <property type="entry name" value="Glutathione_S-Trfase_N"/>
</dbReference>
<dbReference type="Proteomes" id="UP001431783">
    <property type="component" value="Unassembled WGS sequence"/>
</dbReference>
<dbReference type="SFLD" id="SFLDG00358">
    <property type="entry name" value="Main_(cytGST)"/>
    <property type="match status" value="1"/>
</dbReference>
<feature type="domain" description="GST N-terminal" evidence="2">
    <location>
        <begin position="1"/>
        <end position="82"/>
    </location>
</feature>
<dbReference type="CDD" id="cd03177">
    <property type="entry name" value="GST_C_Delta_Epsilon"/>
    <property type="match status" value="1"/>
</dbReference>
<dbReference type="PANTHER" id="PTHR43969:SF9">
    <property type="entry name" value="GLUTATHIONE S TRANSFERASE D10, ISOFORM A-RELATED"/>
    <property type="match status" value="1"/>
</dbReference>
<evidence type="ECO:0000313" key="5">
    <source>
        <dbReference type="Proteomes" id="UP001431783"/>
    </source>
</evidence>
<dbReference type="PROSITE" id="PS50405">
    <property type="entry name" value="GST_CTER"/>
    <property type="match status" value="1"/>
</dbReference>
<dbReference type="Pfam" id="PF00043">
    <property type="entry name" value="GST_C"/>
    <property type="match status" value="1"/>
</dbReference>
<name>A0AAW1TT84_9CUCU</name>
<dbReference type="GO" id="GO:0006749">
    <property type="term" value="P:glutathione metabolic process"/>
    <property type="evidence" value="ECO:0007669"/>
    <property type="project" value="TreeGrafter"/>
</dbReference>
<protein>
    <submittedName>
        <fullName evidence="4">Uncharacterized protein</fullName>
    </submittedName>
</protein>
<dbReference type="SFLD" id="SFLDS00019">
    <property type="entry name" value="Glutathione_Transferase_(cytos"/>
    <property type="match status" value="1"/>
</dbReference>
<comment type="caution">
    <text evidence="4">The sequence shown here is derived from an EMBL/GenBank/DDBJ whole genome shotgun (WGS) entry which is preliminary data.</text>
</comment>
<keyword evidence="5" id="KW-1185">Reference proteome</keyword>
<dbReference type="Pfam" id="PF13417">
    <property type="entry name" value="GST_N_3"/>
    <property type="match status" value="1"/>
</dbReference>
<evidence type="ECO:0000259" key="2">
    <source>
        <dbReference type="PROSITE" id="PS50404"/>
    </source>
</evidence>
<dbReference type="InterPro" id="IPR040079">
    <property type="entry name" value="Glutathione_S-Trfase"/>
</dbReference>
<dbReference type="AlphaFoldDB" id="A0AAW1TT84"/>
<feature type="domain" description="GST C-terminal" evidence="3">
    <location>
        <begin position="88"/>
        <end position="214"/>
    </location>
</feature>
<organism evidence="4 5">
    <name type="scientific">Henosepilachna vigintioctopunctata</name>
    <dbReference type="NCBI Taxonomy" id="420089"/>
    <lineage>
        <taxon>Eukaryota</taxon>
        <taxon>Metazoa</taxon>
        <taxon>Ecdysozoa</taxon>
        <taxon>Arthropoda</taxon>
        <taxon>Hexapoda</taxon>
        <taxon>Insecta</taxon>
        <taxon>Pterygota</taxon>
        <taxon>Neoptera</taxon>
        <taxon>Endopterygota</taxon>
        <taxon>Coleoptera</taxon>
        <taxon>Polyphaga</taxon>
        <taxon>Cucujiformia</taxon>
        <taxon>Coccinelloidea</taxon>
        <taxon>Coccinellidae</taxon>
        <taxon>Epilachninae</taxon>
        <taxon>Epilachnini</taxon>
        <taxon>Henosepilachna</taxon>
    </lineage>
</organism>
<sequence length="214" mass="23989">MTIDFYYTPGSAPCRAVLLAAKAVGVKLNLKEINLMKGEHLTPEYKKINPQHTVPALVDDGLLLSESRAIITYLVSQYGKDDSLYPKDPKKRAVVDQRLYFDASTLYARYADLYYPLYFAGVPLDSLKADKLRDAYQVLNNFLANSKYAAGDHLTVADISLLASISTAEISGFNILDYENVAKWYDTVKATVPGYDEDAKNREGFKQMVEHLTK</sequence>
<comment type="subunit">
    <text evidence="1">Homodimer.</text>
</comment>
<proteinExistence type="predicted"/>
<dbReference type="InterPro" id="IPR004046">
    <property type="entry name" value="GST_C"/>
</dbReference>
<dbReference type="CDD" id="cd03045">
    <property type="entry name" value="GST_N_Delta_Epsilon"/>
    <property type="match status" value="1"/>
</dbReference>
<dbReference type="InterPro" id="IPR010987">
    <property type="entry name" value="Glutathione-S-Trfase_C-like"/>
</dbReference>
<dbReference type="SUPFAM" id="SSF47616">
    <property type="entry name" value="GST C-terminal domain-like"/>
    <property type="match status" value="1"/>
</dbReference>
<dbReference type="GO" id="GO:0004364">
    <property type="term" value="F:glutathione transferase activity"/>
    <property type="evidence" value="ECO:0007669"/>
    <property type="project" value="TreeGrafter"/>
</dbReference>
<dbReference type="PANTHER" id="PTHR43969">
    <property type="entry name" value="GLUTATHIONE S TRANSFERASE D10, ISOFORM A-RELATED"/>
    <property type="match status" value="1"/>
</dbReference>
<dbReference type="SFLD" id="SFLDG01153">
    <property type="entry name" value="Main.4:_Theta-like"/>
    <property type="match status" value="1"/>
</dbReference>
<dbReference type="InterPro" id="IPR036249">
    <property type="entry name" value="Thioredoxin-like_sf"/>
</dbReference>
<dbReference type="SUPFAM" id="SSF52833">
    <property type="entry name" value="Thioredoxin-like"/>
    <property type="match status" value="1"/>
</dbReference>
<reference evidence="4 5" key="1">
    <citation type="submission" date="2023-03" db="EMBL/GenBank/DDBJ databases">
        <title>Genome insight into feeding habits of ladybird beetles.</title>
        <authorList>
            <person name="Li H.-S."/>
            <person name="Huang Y.-H."/>
            <person name="Pang H."/>
        </authorList>
    </citation>
    <scope>NUCLEOTIDE SEQUENCE [LARGE SCALE GENOMIC DNA]</scope>
    <source>
        <strain evidence="4">SYSU_2023b</strain>
        <tissue evidence="4">Whole body</tissue>
    </source>
</reference>
<dbReference type="FunFam" id="1.20.1050.10:FF:000007">
    <property type="entry name" value="Glutathione S-transferase 1-1"/>
    <property type="match status" value="1"/>
</dbReference>
<dbReference type="FunFam" id="3.40.30.10:FF:000034">
    <property type="entry name" value="glutathione S-transferase 1"/>
    <property type="match status" value="1"/>
</dbReference>
<dbReference type="Gene3D" id="3.40.30.10">
    <property type="entry name" value="Glutaredoxin"/>
    <property type="match status" value="1"/>
</dbReference>
<accession>A0AAW1TT84</accession>